<evidence type="ECO:0000313" key="3">
    <source>
        <dbReference type="Proteomes" id="UP000266441"/>
    </source>
</evidence>
<keyword evidence="3" id="KW-1185">Reference proteome</keyword>
<protein>
    <recommendedName>
        <fullName evidence="1">DUF5683 domain-containing protein</fullName>
    </recommendedName>
</protein>
<comment type="caution">
    <text evidence="2">The sequence shown here is derived from an EMBL/GenBank/DDBJ whole genome shotgun (WGS) entry which is preliminary data.</text>
</comment>
<feature type="domain" description="DUF5683" evidence="1">
    <location>
        <begin position="60"/>
        <end position="223"/>
    </location>
</feature>
<organism evidence="2 3">
    <name type="scientific">Mariniphaga sediminis</name>
    <dbReference type="NCBI Taxonomy" id="1628158"/>
    <lineage>
        <taxon>Bacteria</taxon>
        <taxon>Pseudomonadati</taxon>
        <taxon>Bacteroidota</taxon>
        <taxon>Bacteroidia</taxon>
        <taxon>Marinilabiliales</taxon>
        <taxon>Prolixibacteraceae</taxon>
        <taxon>Mariniphaga</taxon>
    </lineage>
</organism>
<evidence type="ECO:0000259" key="1">
    <source>
        <dbReference type="Pfam" id="PF18935"/>
    </source>
</evidence>
<name>A0A399CXI2_9BACT</name>
<dbReference type="Pfam" id="PF18935">
    <property type="entry name" value="DUF5683"/>
    <property type="match status" value="1"/>
</dbReference>
<accession>A0A399CXI2</accession>
<reference evidence="2 3" key="1">
    <citation type="journal article" date="2015" name="Int. J. Syst. Evol. Microbiol.">
        <title>Mariniphaga sediminis sp. nov., isolated from coastal sediment.</title>
        <authorList>
            <person name="Wang F.Q."/>
            <person name="Shen Q.Y."/>
            <person name="Chen G.J."/>
            <person name="Du Z.J."/>
        </authorList>
    </citation>
    <scope>NUCLEOTIDE SEQUENCE [LARGE SCALE GENOMIC DNA]</scope>
    <source>
        <strain evidence="2 3">SY21</strain>
    </source>
</reference>
<dbReference type="AlphaFoldDB" id="A0A399CXI2"/>
<sequence length="223" mass="26133">MKLLFLGKKLRSVIKRGYLLKNILIVIQLLAVLNLQAQLVDTDTLKTVKKLPPVEEEEKVHSPRKATIYSAILPGLGQAYNKKYWKIPIIYIGFGAIGYFIDWNNENYQLFRTGYRHLTDDDPETQDYLKIEAVRRNNYDLNNPTQFNNLKTALSKQQDYYRRNRDLLFISIVGFYGLNIIDASVDAHLFDFDIGDDLTMNWQPSMLNIDNNFIYCVNFRFNF</sequence>
<dbReference type="Proteomes" id="UP000266441">
    <property type="component" value="Unassembled WGS sequence"/>
</dbReference>
<gene>
    <name evidence="2" type="ORF">D1164_16350</name>
</gene>
<dbReference type="EMBL" id="QWET01000013">
    <property type="protein sequence ID" value="RIH64129.1"/>
    <property type="molecule type" value="Genomic_DNA"/>
</dbReference>
<proteinExistence type="predicted"/>
<dbReference type="InterPro" id="IPR043738">
    <property type="entry name" value="DUF5683"/>
</dbReference>
<dbReference type="OrthoDB" id="9813910at2"/>
<evidence type="ECO:0000313" key="2">
    <source>
        <dbReference type="EMBL" id="RIH64129.1"/>
    </source>
</evidence>